<evidence type="ECO:0000313" key="10">
    <source>
        <dbReference type="Proteomes" id="UP001209878"/>
    </source>
</evidence>
<sequence>TPVTCVVVTCRIVKYRRGDSSGTYENISGQDHLISPTQVEFQTIPSFERQLSVTPSCATTFEDDTLTVDQAVDAIGFGMFQVKLSLFTGLIWMADAMEMMILSILAPALHCDWALSSWQQAMLTTVVFAGMMISSSIWGKICDKYGRKVDQQKKMKKHMEKQELILCSTFTLYYGLLSAIAPSYLWILILRGLVGVGIGGVPQSVTLYAEFLPSKSRARCLVMIELFWATGACFIVFISIFVMPTLGWRYLLFIGALPLFIFTLACVVSTGCVQTCLSSRWRVSLANAFSYYGVVLMTTELFETGDSCHGGSEELHAAAEQTCQATCKALTNKDYTDLLWTTLSEFPGLFITFVIIEWFGRKKTIAVEFVVFSIFVFLLNLCTSRFVLTVFIFVARAFISGAFQAAYVYTPEVMLRHSANVAVSIYGVVCLFGAIASMLLPIETKGREMKDTHVVDGSYDESRPTRPRLEIAFPYY</sequence>
<evidence type="ECO:0000256" key="2">
    <source>
        <dbReference type="ARBA" id="ARBA00008335"/>
    </source>
</evidence>
<name>A0AAD9P0X9_RIDPI</name>
<dbReference type="PANTHER" id="PTHR23511:SF5">
    <property type="entry name" value="MAJOR FACILITATOR-TYPE TRANSPORTER HXNZ-RELATED"/>
    <property type="match status" value="1"/>
</dbReference>
<dbReference type="AlphaFoldDB" id="A0AAD9P0X9"/>
<accession>A0AAD9P0X9</accession>
<evidence type="ECO:0000259" key="8">
    <source>
        <dbReference type="PROSITE" id="PS50850"/>
    </source>
</evidence>
<dbReference type="PANTHER" id="PTHR23511">
    <property type="entry name" value="SYNAPTIC VESICLE GLYCOPROTEIN 2"/>
    <property type="match status" value="1"/>
</dbReference>
<protein>
    <recommendedName>
        <fullName evidence="8">Major facilitator superfamily (MFS) profile domain-containing protein</fullName>
    </recommendedName>
</protein>
<dbReference type="InterPro" id="IPR020846">
    <property type="entry name" value="MFS_dom"/>
</dbReference>
<evidence type="ECO:0000256" key="6">
    <source>
        <dbReference type="ARBA" id="ARBA00023136"/>
    </source>
</evidence>
<feature type="transmembrane region" description="Helical" evidence="7">
    <location>
        <begin position="250"/>
        <end position="273"/>
    </location>
</feature>
<dbReference type="InterPro" id="IPR005828">
    <property type="entry name" value="MFS_sugar_transport-like"/>
</dbReference>
<dbReference type="PROSITE" id="PS50850">
    <property type="entry name" value="MFS"/>
    <property type="match status" value="1"/>
</dbReference>
<dbReference type="GO" id="GO:0022857">
    <property type="term" value="F:transmembrane transporter activity"/>
    <property type="evidence" value="ECO:0007669"/>
    <property type="project" value="InterPro"/>
</dbReference>
<dbReference type="Proteomes" id="UP001209878">
    <property type="component" value="Unassembled WGS sequence"/>
</dbReference>
<dbReference type="EMBL" id="JAODUO010000217">
    <property type="protein sequence ID" value="KAK2185940.1"/>
    <property type="molecule type" value="Genomic_DNA"/>
</dbReference>
<keyword evidence="6 7" id="KW-0472">Membrane</keyword>
<evidence type="ECO:0000256" key="4">
    <source>
        <dbReference type="ARBA" id="ARBA00022692"/>
    </source>
</evidence>
<evidence type="ECO:0000256" key="1">
    <source>
        <dbReference type="ARBA" id="ARBA00004141"/>
    </source>
</evidence>
<feature type="transmembrane region" description="Helical" evidence="7">
    <location>
        <begin position="221"/>
        <end position="244"/>
    </location>
</feature>
<reference evidence="9" key="1">
    <citation type="journal article" date="2023" name="Mol. Biol. Evol.">
        <title>Third-Generation Sequencing Reveals the Adaptive Role of the Epigenome in Three Deep-Sea Polychaetes.</title>
        <authorList>
            <person name="Perez M."/>
            <person name="Aroh O."/>
            <person name="Sun Y."/>
            <person name="Lan Y."/>
            <person name="Juniper S.K."/>
            <person name="Young C.R."/>
            <person name="Angers B."/>
            <person name="Qian P.Y."/>
        </authorList>
    </citation>
    <scope>NUCLEOTIDE SEQUENCE</scope>
    <source>
        <strain evidence="9">R07B-5</strain>
    </source>
</reference>
<evidence type="ECO:0000256" key="7">
    <source>
        <dbReference type="SAM" id="Phobius"/>
    </source>
</evidence>
<feature type="transmembrane region" description="Helical" evidence="7">
    <location>
        <begin position="163"/>
        <end position="181"/>
    </location>
</feature>
<dbReference type="InterPro" id="IPR036259">
    <property type="entry name" value="MFS_trans_sf"/>
</dbReference>
<dbReference type="GO" id="GO:0016020">
    <property type="term" value="C:membrane"/>
    <property type="evidence" value="ECO:0007669"/>
    <property type="project" value="UniProtKB-SubCell"/>
</dbReference>
<feature type="transmembrane region" description="Helical" evidence="7">
    <location>
        <begin position="390"/>
        <end position="409"/>
    </location>
</feature>
<feature type="transmembrane region" description="Helical" evidence="7">
    <location>
        <begin position="86"/>
        <end position="109"/>
    </location>
</feature>
<comment type="similarity">
    <text evidence="2">Belongs to the major facilitator superfamily.</text>
</comment>
<feature type="transmembrane region" description="Helical" evidence="7">
    <location>
        <begin position="338"/>
        <end position="359"/>
    </location>
</feature>
<comment type="subcellular location">
    <subcellularLocation>
        <location evidence="1">Membrane</location>
        <topology evidence="1">Multi-pass membrane protein</topology>
    </subcellularLocation>
</comment>
<proteinExistence type="inferred from homology"/>
<keyword evidence="10" id="KW-1185">Reference proteome</keyword>
<dbReference type="Pfam" id="PF00083">
    <property type="entry name" value="Sugar_tr"/>
    <property type="match status" value="1"/>
</dbReference>
<gene>
    <name evidence="9" type="ORF">NP493_218g02002</name>
</gene>
<feature type="transmembrane region" description="Helical" evidence="7">
    <location>
        <begin position="421"/>
        <end position="440"/>
    </location>
</feature>
<organism evidence="9 10">
    <name type="scientific">Ridgeia piscesae</name>
    <name type="common">Tubeworm</name>
    <dbReference type="NCBI Taxonomy" id="27915"/>
    <lineage>
        <taxon>Eukaryota</taxon>
        <taxon>Metazoa</taxon>
        <taxon>Spiralia</taxon>
        <taxon>Lophotrochozoa</taxon>
        <taxon>Annelida</taxon>
        <taxon>Polychaeta</taxon>
        <taxon>Sedentaria</taxon>
        <taxon>Canalipalpata</taxon>
        <taxon>Sabellida</taxon>
        <taxon>Siboglinidae</taxon>
        <taxon>Ridgeia</taxon>
    </lineage>
</organism>
<evidence type="ECO:0000313" key="9">
    <source>
        <dbReference type="EMBL" id="KAK2185940.1"/>
    </source>
</evidence>
<feature type="non-terminal residue" evidence="9">
    <location>
        <position position="1"/>
    </location>
</feature>
<feature type="transmembrane region" description="Helical" evidence="7">
    <location>
        <begin position="121"/>
        <end position="142"/>
    </location>
</feature>
<feature type="domain" description="Major facilitator superfamily (MFS) profile" evidence="8">
    <location>
        <begin position="84"/>
        <end position="476"/>
    </location>
</feature>
<keyword evidence="5 7" id="KW-1133">Transmembrane helix</keyword>
<keyword evidence="3" id="KW-0813">Transport</keyword>
<evidence type="ECO:0000256" key="3">
    <source>
        <dbReference type="ARBA" id="ARBA00022448"/>
    </source>
</evidence>
<feature type="transmembrane region" description="Helical" evidence="7">
    <location>
        <begin position="365"/>
        <end position="383"/>
    </location>
</feature>
<dbReference type="Gene3D" id="1.20.1250.20">
    <property type="entry name" value="MFS general substrate transporter like domains"/>
    <property type="match status" value="2"/>
</dbReference>
<keyword evidence="4 7" id="KW-0812">Transmembrane</keyword>
<evidence type="ECO:0000256" key="5">
    <source>
        <dbReference type="ARBA" id="ARBA00022989"/>
    </source>
</evidence>
<feature type="transmembrane region" description="Helical" evidence="7">
    <location>
        <begin position="187"/>
        <end position="209"/>
    </location>
</feature>
<dbReference type="SUPFAM" id="SSF103473">
    <property type="entry name" value="MFS general substrate transporter"/>
    <property type="match status" value="1"/>
</dbReference>
<comment type="caution">
    <text evidence="9">The sequence shown here is derived from an EMBL/GenBank/DDBJ whole genome shotgun (WGS) entry which is preliminary data.</text>
</comment>